<dbReference type="Proteomes" id="UP000050741">
    <property type="component" value="Unassembled WGS sequence"/>
</dbReference>
<keyword evidence="1" id="KW-1185">Reference proteome</keyword>
<reference evidence="1" key="1">
    <citation type="submission" date="2014-05" db="EMBL/GenBank/DDBJ databases">
        <title>The genome and life-stage specific transcriptomes of Globodera pallida elucidate key aspects of plant parasitism by a cyst nematode.</title>
        <authorList>
            <person name="Cotton J.A."/>
            <person name="Lilley C.J."/>
            <person name="Jones L.M."/>
            <person name="Kikuchi T."/>
            <person name="Reid A.J."/>
            <person name="Thorpe P."/>
            <person name="Tsai I.J."/>
            <person name="Beasley H."/>
            <person name="Blok V."/>
            <person name="Cock P.J.A."/>
            <person name="Van den Akker S.E."/>
            <person name="Holroyd N."/>
            <person name="Hunt M."/>
            <person name="Mantelin S."/>
            <person name="Naghra H."/>
            <person name="Pain A."/>
            <person name="Palomares-Rius J.E."/>
            <person name="Zarowiecki M."/>
            <person name="Berriman M."/>
            <person name="Jones J.T."/>
            <person name="Urwin P.E."/>
        </authorList>
    </citation>
    <scope>NUCLEOTIDE SEQUENCE [LARGE SCALE GENOMIC DNA]</scope>
    <source>
        <strain evidence="1">Lindley</strain>
    </source>
</reference>
<organism evidence="1 2">
    <name type="scientific">Globodera pallida</name>
    <name type="common">Potato cyst nematode worm</name>
    <name type="synonym">Heterodera pallida</name>
    <dbReference type="NCBI Taxonomy" id="36090"/>
    <lineage>
        <taxon>Eukaryota</taxon>
        <taxon>Metazoa</taxon>
        <taxon>Ecdysozoa</taxon>
        <taxon>Nematoda</taxon>
        <taxon>Chromadorea</taxon>
        <taxon>Rhabditida</taxon>
        <taxon>Tylenchina</taxon>
        <taxon>Tylenchomorpha</taxon>
        <taxon>Tylenchoidea</taxon>
        <taxon>Heteroderidae</taxon>
        <taxon>Heteroderinae</taxon>
        <taxon>Globodera</taxon>
    </lineage>
</organism>
<dbReference type="WBParaSite" id="GPLIN_001146500">
    <property type="protein sequence ID" value="GPLIN_001146500"/>
    <property type="gene ID" value="GPLIN_001146500"/>
</dbReference>
<sequence>MKFKAQNIWEIRGLIENVPEFDGFKATKIEVALFSTDPRNYSMNTAGPSASSSSSSTTQEPLKKVVATESETINGSYIFSIDGGQLFQHKLTYPTLTQKMDEHGGEMAQCRYKFGKNGTETDNGEIAMGTEKAKTTTQGAPELKVSIAATVIAVTVAMLIG</sequence>
<evidence type="ECO:0000313" key="2">
    <source>
        <dbReference type="WBParaSite" id="GPLIN_001146500"/>
    </source>
</evidence>
<dbReference type="AlphaFoldDB" id="A0A183CF10"/>
<reference evidence="2" key="2">
    <citation type="submission" date="2016-06" db="UniProtKB">
        <authorList>
            <consortium name="WormBaseParasite"/>
        </authorList>
    </citation>
    <scope>IDENTIFICATION</scope>
</reference>
<evidence type="ECO:0000313" key="1">
    <source>
        <dbReference type="Proteomes" id="UP000050741"/>
    </source>
</evidence>
<name>A0A183CF10_GLOPA</name>
<protein>
    <submittedName>
        <fullName evidence="2">DOMON domain-containing protein</fullName>
    </submittedName>
</protein>
<accession>A0A183CF10</accession>
<proteinExistence type="predicted"/>